<keyword evidence="5" id="KW-1185">Reference proteome</keyword>
<proteinExistence type="inferred from homology"/>
<keyword evidence="2" id="KW-0175">Coiled coil</keyword>
<dbReference type="Proteomes" id="UP001316803">
    <property type="component" value="Unassembled WGS sequence"/>
</dbReference>
<comment type="similarity">
    <text evidence="1">Belongs to the actin family.</text>
</comment>
<protein>
    <submittedName>
        <fullName evidence="4">Uncharacterized protein</fullName>
    </submittedName>
</protein>
<feature type="coiled-coil region" evidence="2">
    <location>
        <begin position="629"/>
        <end position="656"/>
    </location>
</feature>
<gene>
    <name evidence="4" type="ORF">OHC33_003795</name>
</gene>
<dbReference type="EMBL" id="JAKLMC020000007">
    <property type="protein sequence ID" value="KAK5955116.1"/>
    <property type="molecule type" value="Genomic_DNA"/>
</dbReference>
<accession>A0AAN8I8Y6</accession>
<feature type="region of interest" description="Disordered" evidence="3">
    <location>
        <begin position="491"/>
        <end position="612"/>
    </location>
</feature>
<organism evidence="4 5">
    <name type="scientific">Knufia fluminis</name>
    <dbReference type="NCBI Taxonomy" id="191047"/>
    <lineage>
        <taxon>Eukaryota</taxon>
        <taxon>Fungi</taxon>
        <taxon>Dikarya</taxon>
        <taxon>Ascomycota</taxon>
        <taxon>Pezizomycotina</taxon>
        <taxon>Eurotiomycetes</taxon>
        <taxon>Chaetothyriomycetidae</taxon>
        <taxon>Chaetothyriales</taxon>
        <taxon>Trichomeriaceae</taxon>
        <taxon>Knufia</taxon>
    </lineage>
</organism>
<feature type="region of interest" description="Disordered" evidence="3">
    <location>
        <begin position="1"/>
        <end position="52"/>
    </location>
</feature>
<dbReference type="AlphaFoldDB" id="A0AAN8I8Y6"/>
<dbReference type="Gene3D" id="3.30.420.40">
    <property type="match status" value="2"/>
</dbReference>
<feature type="compositionally biased region" description="Basic and acidic residues" evidence="3">
    <location>
        <begin position="516"/>
        <end position="530"/>
    </location>
</feature>
<feature type="compositionally biased region" description="Polar residues" evidence="3">
    <location>
        <begin position="42"/>
        <end position="51"/>
    </location>
</feature>
<evidence type="ECO:0000313" key="4">
    <source>
        <dbReference type="EMBL" id="KAK5955116.1"/>
    </source>
</evidence>
<dbReference type="InterPro" id="IPR043129">
    <property type="entry name" value="ATPase_NBD"/>
</dbReference>
<dbReference type="SUPFAM" id="SSF53067">
    <property type="entry name" value="Actin-like ATPase domain"/>
    <property type="match status" value="2"/>
</dbReference>
<dbReference type="InterPro" id="IPR004000">
    <property type="entry name" value="Actin"/>
</dbReference>
<feature type="compositionally biased region" description="Polar residues" evidence="3">
    <location>
        <begin position="1"/>
        <end position="15"/>
    </location>
</feature>
<evidence type="ECO:0000256" key="2">
    <source>
        <dbReference type="SAM" id="Coils"/>
    </source>
</evidence>
<feature type="compositionally biased region" description="Polar residues" evidence="3">
    <location>
        <begin position="591"/>
        <end position="603"/>
    </location>
</feature>
<dbReference type="PANTHER" id="PTHR11937">
    <property type="entry name" value="ACTIN"/>
    <property type="match status" value="1"/>
</dbReference>
<dbReference type="SMART" id="SM00268">
    <property type="entry name" value="ACTIN"/>
    <property type="match status" value="1"/>
</dbReference>
<evidence type="ECO:0000313" key="5">
    <source>
        <dbReference type="Proteomes" id="UP001316803"/>
    </source>
</evidence>
<name>A0AAN8I8Y6_9EURO</name>
<sequence length="732" mass="82758">MADTPRSPTKPSASATKDEISRRGLSRSENASTPVTPPARYISSNFSTPGSTYGKEEDAIIIELSPRYLKAGIESESHPQCRYEFRPTNAKRLGDYRQWLPGYTAPKESLEKWGEGYELWRNDLKDFDLGLLGDKLERAVREVYNKNLLIDAGNARLVLVVPSVLPHPVLSTILQTLFERWAYSSITLLPTPAIALISAGLRSGLVVDVGWEETVVTAVYEYREVRTHRSTRAMRLLTKNFAAWAKTVLNPGHRLDLDTVESFLKRVGTRVLGEQSEETALSSSDQLQIEWPTETFTQPVTFSCGKIRENLTQTLFGKAQEVHPDDEEVPLHQLIYNALLLLPSDIKGICISRIVFIGEGSENTGIPAVVLKAFSELLERRGWTEVQGQKLRKKREGLSELAQARTQSTDARHDDFILSDKAIPEERYLREKAKHSQPPVHGAVRQVDTLGSWAGASLLTTLKVKSFVEIQRDKFVSHGLSGASRDFDMSNKLSLADTPPTSPVDPGFQKPTQRRVQIDEDGVHDFDLRKRQSSPASNKLQKFSRRSDRRSGQKSISSMTELHQRRSSDGSESGSIRKRLSSFLPGGATVHKSNSGRSQTSVVEETKDDPLPDTKKELEIRLNYHLSELDLLKRTIQAANEVIRGLQERFEILQTRSTEDMKFAMQKQERMIVVAKTNRNSYVEFVAFHRRQLERIKHKRIEIETEAGLEPTLPEVYKQMWGEEEWGRLFAP</sequence>
<evidence type="ECO:0000256" key="3">
    <source>
        <dbReference type="SAM" id="MobiDB-lite"/>
    </source>
</evidence>
<dbReference type="Pfam" id="PF00022">
    <property type="entry name" value="Actin"/>
    <property type="match status" value="1"/>
</dbReference>
<reference evidence="4 5" key="1">
    <citation type="submission" date="2022-12" db="EMBL/GenBank/DDBJ databases">
        <title>Genomic features and morphological characterization of a novel Knufia sp. strain isolated from spacecraft assembly facility.</title>
        <authorList>
            <person name="Teixeira M."/>
            <person name="Chander A.M."/>
            <person name="Stajich J.E."/>
            <person name="Venkateswaran K."/>
        </authorList>
    </citation>
    <scope>NUCLEOTIDE SEQUENCE [LARGE SCALE GENOMIC DNA]</scope>
    <source>
        <strain evidence="4 5">FJI-L2-BK-P2</strain>
    </source>
</reference>
<comment type="caution">
    <text evidence="4">The sequence shown here is derived from an EMBL/GenBank/DDBJ whole genome shotgun (WGS) entry which is preliminary data.</text>
</comment>
<evidence type="ECO:0000256" key="1">
    <source>
        <dbReference type="RuleBase" id="RU000487"/>
    </source>
</evidence>
<dbReference type="Gene3D" id="3.90.640.10">
    <property type="entry name" value="Actin, Chain A, domain 4"/>
    <property type="match status" value="1"/>
</dbReference>